<keyword evidence="7 11" id="KW-0808">Transferase</keyword>
<dbReference type="GO" id="GO:0005975">
    <property type="term" value="P:carbohydrate metabolic process"/>
    <property type="evidence" value="ECO:0007669"/>
    <property type="project" value="InterPro"/>
</dbReference>
<evidence type="ECO:0000256" key="3">
    <source>
        <dbReference type="ARBA" id="ARBA00004857"/>
    </source>
</evidence>
<dbReference type="PROSITE" id="PS01054">
    <property type="entry name" value="TRANSALDOLASE_1"/>
    <property type="match status" value="1"/>
</dbReference>
<evidence type="ECO:0000256" key="11">
    <source>
        <dbReference type="HAMAP-Rule" id="MF_00493"/>
    </source>
</evidence>
<evidence type="ECO:0000313" key="12">
    <source>
        <dbReference type="EMBL" id="CAA6812788.1"/>
    </source>
</evidence>
<dbReference type="SUPFAM" id="SSF51569">
    <property type="entry name" value="Aldolase"/>
    <property type="match status" value="1"/>
</dbReference>
<dbReference type="Gene3D" id="3.20.20.70">
    <property type="entry name" value="Aldolase class I"/>
    <property type="match status" value="1"/>
</dbReference>
<comment type="function">
    <text evidence="1 11">Transaldolase is important for the balance of metabolites in the pentose-phosphate pathway.</text>
</comment>
<evidence type="ECO:0000256" key="9">
    <source>
        <dbReference type="ARBA" id="ARBA00023270"/>
    </source>
</evidence>
<dbReference type="EMBL" id="CACVAX010000038">
    <property type="protein sequence ID" value="CAA6812788.1"/>
    <property type="molecule type" value="Genomic_DNA"/>
</dbReference>
<evidence type="ECO:0000256" key="1">
    <source>
        <dbReference type="ARBA" id="ARBA00003518"/>
    </source>
</evidence>
<evidence type="ECO:0000256" key="8">
    <source>
        <dbReference type="ARBA" id="ARBA00023126"/>
    </source>
</evidence>
<dbReference type="InterPro" id="IPR001585">
    <property type="entry name" value="TAL/FSA"/>
</dbReference>
<evidence type="ECO:0000256" key="6">
    <source>
        <dbReference type="ARBA" id="ARBA00022490"/>
    </source>
</evidence>
<evidence type="ECO:0000256" key="10">
    <source>
        <dbReference type="ARBA" id="ARBA00048810"/>
    </source>
</evidence>
<dbReference type="PANTHER" id="PTHR10683:SF31">
    <property type="entry name" value="TRANSALDOLASE"/>
    <property type="match status" value="1"/>
</dbReference>
<sequence length="336" mass="37075">MEYRAMVNREINFSLWLDFIERDYLKNEFSTLLEKGIVNGATSNPAIFANAITTSPAYKEQLASLEGKSAKEKYEALAIEDIQTAARMLRPLYDDGNDGYISIEVDPFLCNDTNSTIEEGKRLFKAIGEPNVMVKVPATQAGYEAMTELMAEGISVNATLVFSPKQATQCFKAMTKGIAKGEQYGACRVEAVISVFVSRFDRALDAELEAVGLDPSKTGIYNAAKIYNMIEDNGVPNIRALFASTGVKGETLEPTYYIKGLMAAHSVNTAPLATIEAYIQTPDTLDILPLDSALINGYFMNLEDNGFNMDDIYAELLKEGLVAFEESFKDMLEQIK</sequence>
<comment type="pathway">
    <text evidence="3 11">Carbohydrate degradation; pentose phosphate pathway; D-glyceraldehyde 3-phosphate and beta-D-fructose 6-phosphate from D-ribose 5-phosphate and D-xylulose 5-phosphate (non-oxidative stage): step 2/3.</text>
</comment>
<dbReference type="UniPathway" id="UPA00115">
    <property type="reaction ID" value="UER00414"/>
</dbReference>
<dbReference type="NCBIfam" id="TIGR00876">
    <property type="entry name" value="tal_mycobact"/>
    <property type="match status" value="1"/>
</dbReference>
<keyword evidence="8 11" id="KW-0570">Pentose shunt</keyword>
<dbReference type="HAMAP" id="MF_00493">
    <property type="entry name" value="Transaldolase_2"/>
    <property type="match status" value="1"/>
</dbReference>
<organism evidence="12">
    <name type="scientific">uncultured Sulfurovum sp</name>
    <dbReference type="NCBI Taxonomy" id="269237"/>
    <lineage>
        <taxon>Bacteria</taxon>
        <taxon>Pseudomonadati</taxon>
        <taxon>Campylobacterota</taxon>
        <taxon>Epsilonproteobacteria</taxon>
        <taxon>Campylobacterales</taxon>
        <taxon>Sulfurovaceae</taxon>
        <taxon>Sulfurovum</taxon>
        <taxon>environmental samples</taxon>
    </lineage>
</organism>
<gene>
    <name evidence="11" type="primary">tal</name>
    <name evidence="12" type="ORF">HELGO_WM5889</name>
</gene>
<evidence type="ECO:0000256" key="2">
    <source>
        <dbReference type="ARBA" id="ARBA00004496"/>
    </source>
</evidence>
<evidence type="ECO:0000256" key="4">
    <source>
        <dbReference type="ARBA" id="ARBA00008426"/>
    </source>
</evidence>
<keyword evidence="6 11" id="KW-0963">Cytoplasm</keyword>
<evidence type="ECO:0000256" key="5">
    <source>
        <dbReference type="ARBA" id="ARBA00013151"/>
    </source>
</evidence>
<accession>A0A6S6T864</accession>
<name>A0A6S6T864_9BACT</name>
<feature type="active site" description="Schiff-base intermediate with substrate" evidence="11">
    <location>
        <position position="135"/>
    </location>
</feature>
<proteinExistence type="inferred from homology"/>
<comment type="catalytic activity">
    <reaction evidence="10 11">
        <text>D-sedoheptulose 7-phosphate + D-glyceraldehyde 3-phosphate = D-erythrose 4-phosphate + beta-D-fructose 6-phosphate</text>
        <dbReference type="Rhea" id="RHEA:17053"/>
        <dbReference type="ChEBI" id="CHEBI:16897"/>
        <dbReference type="ChEBI" id="CHEBI:57483"/>
        <dbReference type="ChEBI" id="CHEBI:57634"/>
        <dbReference type="ChEBI" id="CHEBI:59776"/>
        <dbReference type="EC" id="2.2.1.2"/>
    </reaction>
</comment>
<dbReference type="GO" id="GO:0005737">
    <property type="term" value="C:cytoplasm"/>
    <property type="evidence" value="ECO:0007669"/>
    <property type="project" value="UniProtKB-SubCell"/>
</dbReference>
<keyword evidence="9 11" id="KW-0704">Schiff base</keyword>
<dbReference type="PANTHER" id="PTHR10683">
    <property type="entry name" value="TRANSALDOLASE"/>
    <property type="match status" value="1"/>
</dbReference>
<reference evidence="12" key="1">
    <citation type="submission" date="2020-01" db="EMBL/GenBank/DDBJ databases">
        <authorList>
            <person name="Meier V. D."/>
            <person name="Meier V D."/>
        </authorList>
    </citation>
    <scope>NUCLEOTIDE SEQUENCE</scope>
    <source>
        <strain evidence="12">HLG_WM_MAG_04</strain>
    </source>
</reference>
<dbReference type="EC" id="2.2.1.2" evidence="5 11"/>
<comment type="subcellular location">
    <subcellularLocation>
        <location evidence="2 11">Cytoplasm</location>
    </subcellularLocation>
</comment>
<evidence type="ECO:0000256" key="7">
    <source>
        <dbReference type="ARBA" id="ARBA00022679"/>
    </source>
</evidence>
<dbReference type="InterPro" id="IPR018225">
    <property type="entry name" value="Transaldolase_AS"/>
</dbReference>
<dbReference type="Pfam" id="PF00923">
    <property type="entry name" value="TAL_FSA"/>
    <property type="match status" value="1"/>
</dbReference>
<dbReference type="GO" id="GO:0004801">
    <property type="term" value="F:transaldolase activity"/>
    <property type="evidence" value="ECO:0007669"/>
    <property type="project" value="UniProtKB-UniRule"/>
</dbReference>
<comment type="similarity">
    <text evidence="4 11">Belongs to the transaldolase family. Type 2 subfamily.</text>
</comment>
<dbReference type="NCBIfam" id="NF003026">
    <property type="entry name" value="PRK03903.1"/>
    <property type="match status" value="1"/>
</dbReference>
<dbReference type="InterPro" id="IPR013785">
    <property type="entry name" value="Aldolase_TIM"/>
</dbReference>
<dbReference type="InterPro" id="IPR004732">
    <property type="entry name" value="Transaldolase_2"/>
</dbReference>
<protein>
    <recommendedName>
        <fullName evidence="5 11">Transaldolase</fullName>
        <ecNumber evidence="5 11">2.2.1.2</ecNumber>
    </recommendedName>
</protein>
<dbReference type="PIRSF" id="PIRSF036915">
    <property type="entry name" value="Trnald_Bac_Plnt"/>
    <property type="match status" value="1"/>
</dbReference>
<dbReference type="AlphaFoldDB" id="A0A6S6T864"/>
<dbReference type="GO" id="GO:0006098">
    <property type="term" value="P:pentose-phosphate shunt"/>
    <property type="evidence" value="ECO:0007669"/>
    <property type="project" value="UniProtKB-UniRule"/>
</dbReference>